<gene>
    <name evidence="1" type="ORF">F8144_43405</name>
</gene>
<evidence type="ECO:0000313" key="1">
    <source>
        <dbReference type="EMBL" id="KAB1976797.1"/>
    </source>
</evidence>
<sequence length="155" mass="17484">MDEDGRADLICLIDPDNSVRLRILGRNRPGDTPYNDYLDAELVITSAFAGGRLGLRLSPEALEDWATALNELSDGQDIRWRVMGDTEIRIGIDRHFSMPRPIVTVDDSAESGISVRVVLDPGDGWVADLCEQFGRVRRTWPNKVVTTPRSRNYWQ</sequence>
<comment type="caution">
    <text evidence="1">The sequence shown here is derived from an EMBL/GenBank/DDBJ whole genome shotgun (WGS) entry which is preliminary data.</text>
</comment>
<name>A0A7J5D1G5_9ACTN</name>
<dbReference type="EMBL" id="WBKG01000074">
    <property type="protein sequence ID" value="KAB1976797.1"/>
    <property type="molecule type" value="Genomic_DNA"/>
</dbReference>
<dbReference type="Proteomes" id="UP000442990">
    <property type="component" value="Unassembled WGS sequence"/>
</dbReference>
<evidence type="ECO:0000313" key="2">
    <source>
        <dbReference type="Proteomes" id="UP000442990"/>
    </source>
</evidence>
<organism evidence="1 2">
    <name type="scientific">Streptomyces triticiradicis</name>
    <dbReference type="NCBI Taxonomy" id="2651189"/>
    <lineage>
        <taxon>Bacteria</taxon>
        <taxon>Bacillati</taxon>
        <taxon>Actinomycetota</taxon>
        <taxon>Actinomycetes</taxon>
        <taxon>Kitasatosporales</taxon>
        <taxon>Streptomycetaceae</taxon>
        <taxon>Streptomyces</taxon>
    </lineage>
</organism>
<reference evidence="1 2" key="1">
    <citation type="submission" date="2019-09" db="EMBL/GenBank/DDBJ databases">
        <title>Isolation and identification of active actinomycetes.</title>
        <authorList>
            <person name="Yu Z."/>
            <person name="Han C."/>
            <person name="Yu B."/>
        </authorList>
    </citation>
    <scope>NUCLEOTIDE SEQUENCE [LARGE SCALE GENOMIC DNA]</scope>
    <source>
        <strain evidence="1 2">NEAU-H2</strain>
    </source>
</reference>
<proteinExistence type="predicted"/>
<protein>
    <submittedName>
        <fullName evidence="1">Uncharacterized protein</fullName>
    </submittedName>
</protein>
<keyword evidence="2" id="KW-1185">Reference proteome</keyword>
<dbReference type="AlphaFoldDB" id="A0A7J5D1G5"/>
<accession>A0A7J5D1G5</accession>
<dbReference type="InterPro" id="IPR046003">
    <property type="entry name" value="DUF5959"/>
</dbReference>
<dbReference type="RefSeq" id="WP_151474921.1">
    <property type="nucleotide sequence ID" value="NZ_WBKG01000074.1"/>
</dbReference>
<dbReference type="Pfam" id="PF19384">
    <property type="entry name" value="DUF5959"/>
    <property type="match status" value="1"/>
</dbReference>